<keyword evidence="4" id="KW-0677">Repeat</keyword>
<keyword evidence="6" id="KW-0442">Lipid degradation</keyword>
<dbReference type="SUPFAM" id="SSF56024">
    <property type="entry name" value="Phospholipase D/nuclease"/>
    <property type="match status" value="2"/>
</dbReference>
<feature type="region of interest" description="Disordered" evidence="11">
    <location>
        <begin position="1646"/>
        <end position="1684"/>
    </location>
</feature>
<comment type="similarity">
    <text evidence="2">Belongs to the phospholipase D family.</text>
</comment>
<feature type="region of interest" description="Disordered" evidence="11">
    <location>
        <begin position="1490"/>
        <end position="1567"/>
    </location>
</feature>
<evidence type="ECO:0000259" key="12">
    <source>
        <dbReference type="PROSITE" id="PS50035"/>
    </source>
</evidence>
<dbReference type="GO" id="GO:0009395">
    <property type="term" value="P:phospholipid catabolic process"/>
    <property type="evidence" value="ECO:0007669"/>
    <property type="project" value="TreeGrafter"/>
</dbReference>
<feature type="compositionally biased region" description="Low complexity" evidence="11">
    <location>
        <begin position="1533"/>
        <end position="1544"/>
    </location>
</feature>
<protein>
    <recommendedName>
        <fullName evidence="9">Phospholipase D1</fullName>
        <ecNumber evidence="3">3.1.4.4</ecNumber>
    </recommendedName>
    <alternativeName>
        <fullName evidence="8">Choline phosphatase 1</fullName>
    </alternativeName>
    <alternativeName>
        <fullName evidence="10">Phosphatidylcholine-hydrolyzing phospholipase D1</fullName>
    </alternativeName>
</protein>
<evidence type="ECO:0000256" key="4">
    <source>
        <dbReference type="ARBA" id="ARBA00022737"/>
    </source>
</evidence>
<feature type="compositionally biased region" description="Polar residues" evidence="11">
    <location>
        <begin position="216"/>
        <end position="229"/>
    </location>
</feature>
<feature type="region of interest" description="Disordered" evidence="11">
    <location>
        <begin position="1"/>
        <end position="32"/>
    </location>
</feature>
<feature type="region of interest" description="Disordered" evidence="11">
    <location>
        <begin position="490"/>
        <end position="568"/>
    </location>
</feature>
<feature type="region of interest" description="Disordered" evidence="11">
    <location>
        <begin position="583"/>
        <end position="602"/>
    </location>
</feature>
<dbReference type="SUPFAM" id="SSF64268">
    <property type="entry name" value="PX domain"/>
    <property type="match status" value="1"/>
</dbReference>
<dbReference type="GO" id="GO:0035091">
    <property type="term" value="F:phosphatidylinositol binding"/>
    <property type="evidence" value="ECO:0007669"/>
    <property type="project" value="InterPro"/>
</dbReference>
<evidence type="ECO:0000256" key="5">
    <source>
        <dbReference type="ARBA" id="ARBA00022801"/>
    </source>
</evidence>
<feature type="region of interest" description="Disordered" evidence="11">
    <location>
        <begin position="1328"/>
        <end position="1390"/>
    </location>
</feature>
<feature type="region of interest" description="Disordered" evidence="11">
    <location>
        <begin position="317"/>
        <end position="336"/>
    </location>
</feature>
<dbReference type="InterPro" id="IPR025202">
    <property type="entry name" value="PLD-like_dom"/>
</dbReference>
<dbReference type="Gene3D" id="3.30.1520.10">
    <property type="entry name" value="Phox-like domain"/>
    <property type="match status" value="1"/>
</dbReference>
<dbReference type="CDD" id="cd01254">
    <property type="entry name" value="PH_PLD"/>
    <property type="match status" value="1"/>
</dbReference>
<comment type="catalytic activity">
    <reaction evidence="1">
        <text>a 1,2-diacyl-sn-glycero-3-phosphocholine + H2O = a 1,2-diacyl-sn-glycero-3-phosphate + choline + H(+)</text>
        <dbReference type="Rhea" id="RHEA:14445"/>
        <dbReference type="ChEBI" id="CHEBI:15354"/>
        <dbReference type="ChEBI" id="CHEBI:15377"/>
        <dbReference type="ChEBI" id="CHEBI:15378"/>
        <dbReference type="ChEBI" id="CHEBI:57643"/>
        <dbReference type="ChEBI" id="CHEBI:58608"/>
        <dbReference type="EC" id="3.1.4.4"/>
    </reaction>
</comment>
<feature type="compositionally biased region" description="Low complexity" evidence="11">
    <location>
        <begin position="1366"/>
        <end position="1380"/>
    </location>
</feature>
<dbReference type="InterPro" id="IPR001683">
    <property type="entry name" value="PX_dom"/>
</dbReference>
<sequence>MAPSDPSGSQVPATETEKSNGSTNSPKLGGIGDAVRSALKTAIPGSPILKAIGGGNSNASNSESTVPPEEKGKGKVKSEETATAGTAGPEEPLQPPRPAFLLDEIRPGPQGSGTQPDANKERLRRGTSESRDPSPRTRDVQFAPQNEYFGDEDTEGEQTPRGGNTAPGTPKRLSGIFKFNKKSGEFSREGEEEAKTLDDEGARPSLFSKLRAFSHSAAQHTRTFSTHGANDTDGGNGGSAPMSPIDQEEDEDNMDLGHAGPSTAPGTPSAAGKSPRLRRRATMTDVPEGSDTDGKGRHHPYSRRPSSFRRITDFAHSRRGSEINTAPSPGGGGASAAKWKALKAGIRMIGQKKKEEAKIDREKSAELVAELTAGIPAALIFASMFQRDEHGNKRIPIILEQLKIKITDSKLNNKSRNHTVFRIELEYGSGLTRMRWVIHREFRDFFNLHTKYRLQDLSNTYTSLGEGAKHQLPKFPKASIPYLKGWRGLGDSSDDSGDETATNTRMNAGALTERPLTANAAVDPNAAGPSSAAGTSTAGPSNLLAVPRPGPPVRQPTYDDDSEDYEMPRKNSFAGSIRRTFSAKKRPPVRRNSTGGHPIETIEPGNIGAGIALGIGTLAGAAVGSTPILRRDGFSIKQRKKLEKYLQELVRIMIFRPDSNRLCKFLELSSLGIRLAAENSYHGKEGYLIIQSSKGSEFRRGWAPGSIIKGHRPKWFLVRHSYIVCVDSPEEMNIYDVILVDSDFLLDAKRSLPKNPKAVASASTNPAHPQHHKLKLQNSERKIKLLAKNERQLNQFFDSIKYMAEHTVWSKKHRFDSFAPVRQYCFAQWLVDGRDYFWNVSRALSMAKDVIYIHDWWLSPEIYLRRPPAVSHKWRLDRLLQRKASEGVKIFVIIYRNIGAAVPIDSAYTKYSLLDLHPNIYVQRSPNQLRQNTFFWAHHEKLLIVDHTVVFLGGLDLCFGRWDTPQHALVDDKFTGFDETGPKDPDKYQLWPGKDYSNPRVEDFYELNKPYEDMYERQKTPRMPWHDISMQVVGQPARDLTRHFVQRWNYLLRQRTPSRPTPFLLPPPDFTDQEIESLGISGSCEVQMLRSACAWSTGTVDKNEHSILNAYLKAIETSDHLVYIENQFFITSGELPDGTKMENSIGDALVERIIRAHKNDEDWRAIIVLPLLPGFQSSVDQPDGSSVRLIMQCQFRSICRGEGSIFGKLKANGIEPEDYIQFYALRSWGKIGPQQQLVTEQLYIHAKCMVVDDRIAIIGSANINERSMLGFRDSEVAAVVRDQDTIWSTMAGRPYLVGRFAHTLRLRLMREHLGIDVDELMVQERAAEEADETGSEHRWHDGNSITTRATTDLDSGSLRSGISGIAGPSHAGPSYAGAPGSSPPVRPGDVDAVNRVEKLSSFNHDVDWEQANNPNIISHKKVTSDPRVRDRGKDVQGLGIDHMKAAEEYSRGQEGRPVTAMDRKLGQDGYEFTSSFSQVDTGIVRSSLESGRDYHGHSAKGKPASVDSHHEEETTISGNAELLPPIPTQRLNSSELGLPLSSQLPPLPPTSDMDIGGPAAPRLSQGTLPPMKPSHPLYSEIKQPFVDSDHFVDPLNDSFYLDTWHKIAVNNTKIFREVFRCMPDNEVKSWAQYKEYMAYADKFAASQDGDKPSTQHQKRSRSGQAAPGVGVPVTLPERIGEKISPEAAEKIDKLTEKLHIGPHHHEEERGKTENLNEKTGLGEGEGGIRERNEVNTEVRRETGKGHLAKPTTSGGENLNEKETRSSESPDGGDPRLSETSLRTGPPGTSGGLVPPAGSTVGGSAAGSSVGPAASVRRRKRAGTRNSKREFHASDEVMDKDVAEELLSLIVGHLVVWPYEWLIAEAEGGNWLYSIDQLAPIELYN</sequence>
<dbReference type="GO" id="GO:0004630">
    <property type="term" value="F:phospholipase D activity"/>
    <property type="evidence" value="ECO:0007669"/>
    <property type="project" value="UniProtKB-EC"/>
</dbReference>
<proteinExistence type="inferred from homology"/>
<comment type="caution">
    <text evidence="13">The sequence shown here is derived from an EMBL/GenBank/DDBJ whole genome shotgun (WGS) entry which is preliminary data.</text>
</comment>
<evidence type="ECO:0000313" key="13">
    <source>
        <dbReference type="EMBL" id="KAK6337494.1"/>
    </source>
</evidence>
<evidence type="ECO:0000256" key="2">
    <source>
        <dbReference type="ARBA" id="ARBA00008664"/>
    </source>
</evidence>
<dbReference type="InterPro" id="IPR001736">
    <property type="entry name" value="PLipase_D/transphosphatidylase"/>
</dbReference>
<dbReference type="SMART" id="SM00155">
    <property type="entry name" value="PLDc"/>
    <property type="match status" value="2"/>
</dbReference>
<evidence type="ECO:0000256" key="7">
    <source>
        <dbReference type="ARBA" id="ARBA00023098"/>
    </source>
</evidence>
<dbReference type="InterPro" id="IPR036871">
    <property type="entry name" value="PX_dom_sf"/>
</dbReference>
<accession>A0AAV9U889</accession>
<dbReference type="PANTHER" id="PTHR18896:SF76">
    <property type="entry name" value="PHOSPHOLIPASE"/>
    <property type="match status" value="1"/>
</dbReference>
<dbReference type="PROSITE" id="PS50035">
    <property type="entry name" value="PLD"/>
    <property type="match status" value="2"/>
</dbReference>
<dbReference type="Pfam" id="PF13091">
    <property type="entry name" value="PLDc_2"/>
    <property type="match status" value="1"/>
</dbReference>
<feature type="compositionally biased region" description="Basic and acidic residues" evidence="11">
    <location>
        <begin position="118"/>
        <end position="139"/>
    </location>
</feature>
<feature type="compositionally biased region" description="Polar residues" evidence="11">
    <location>
        <begin position="1343"/>
        <end position="1360"/>
    </location>
</feature>
<dbReference type="EC" id="3.1.4.4" evidence="3"/>
<evidence type="ECO:0000256" key="3">
    <source>
        <dbReference type="ARBA" id="ARBA00012027"/>
    </source>
</evidence>
<feature type="compositionally biased region" description="Low complexity" evidence="11">
    <location>
        <begin position="1805"/>
        <end position="1814"/>
    </location>
</feature>
<feature type="region of interest" description="Disordered" evidence="11">
    <location>
        <begin position="1699"/>
        <end position="1831"/>
    </location>
</feature>
<evidence type="ECO:0000256" key="9">
    <source>
        <dbReference type="ARBA" id="ARBA00074658"/>
    </source>
</evidence>
<feature type="domain" description="PLD phosphodiesterase" evidence="12">
    <location>
        <begin position="1240"/>
        <end position="1267"/>
    </location>
</feature>
<dbReference type="CDD" id="cd09138">
    <property type="entry name" value="PLDc_vPLD1_2_yPLD_like_1"/>
    <property type="match status" value="1"/>
</dbReference>
<dbReference type="SMART" id="SM00312">
    <property type="entry name" value="PX"/>
    <property type="match status" value="1"/>
</dbReference>
<dbReference type="InterPro" id="IPR015679">
    <property type="entry name" value="PLipase_D_fam"/>
</dbReference>
<name>A0AAV9U889_9PEZI</name>
<keyword evidence="14" id="KW-1185">Reference proteome</keyword>
<feature type="compositionally biased region" description="Basic and acidic residues" evidence="11">
    <location>
        <begin position="1699"/>
        <end position="1716"/>
    </location>
</feature>
<dbReference type="PANTHER" id="PTHR18896">
    <property type="entry name" value="PHOSPHOLIPASE D"/>
    <property type="match status" value="1"/>
</dbReference>
<evidence type="ECO:0000256" key="11">
    <source>
        <dbReference type="SAM" id="MobiDB-lite"/>
    </source>
</evidence>
<keyword evidence="5" id="KW-0378">Hydrolase</keyword>
<feature type="compositionally biased region" description="Basic and acidic residues" evidence="11">
    <location>
        <begin position="1726"/>
        <end position="1744"/>
    </location>
</feature>
<feature type="compositionally biased region" description="Basic and acidic residues" evidence="11">
    <location>
        <begin position="182"/>
        <end position="202"/>
    </location>
</feature>
<feature type="compositionally biased region" description="Polar residues" evidence="11">
    <location>
        <begin position="1"/>
        <end position="26"/>
    </location>
</feature>
<keyword evidence="7" id="KW-0443">Lipid metabolism</keyword>
<evidence type="ECO:0000313" key="14">
    <source>
        <dbReference type="Proteomes" id="UP001373714"/>
    </source>
</evidence>
<feature type="compositionally biased region" description="Low complexity" evidence="11">
    <location>
        <begin position="524"/>
        <end position="542"/>
    </location>
</feature>
<dbReference type="Pfam" id="PF00614">
    <property type="entry name" value="PLDc"/>
    <property type="match status" value="1"/>
</dbReference>
<dbReference type="EMBL" id="JAVHNS010000013">
    <property type="protein sequence ID" value="KAK6337494.1"/>
    <property type="molecule type" value="Genomic_DNA"/>
</dbReference>
<feature type="compositionally biased region" description="Basic and acidic residues" evidence="11">
    <location>
        <begin position="68"/>
        <end position="80"/>
    </location>
</feature>
<feature type="region of interest" description="Disordered" evidence="11">
    <location>
        <begin position="46"/>
        <end position="310"/>
    </location>
</feature>
<dbReference type="Gene3D" id="3.30.870.10">
    <property type="entry name" value="Endonuclease Chain A"/>
    <property type="match status" value="2"/>
</dbReference>
<evidence type="ECO:0000256" key="8">
    <source>
        <dbReference type="ARBA" id="ARBA00042228"/>
    </source>
</evidence>
<feature type="domain" description="PLD phosphodiesterase" evidence="12">
    <location>
        <begin position="934"/>
        <end position="961"/>
    </location>
</feature>
<evidence type="ECO:0000256" key="6">
    <source>
        <dbReference type="ARBA" id="ARBA00022963"/>
    </source>
</evidence>
<dbReference type="CDD" id="cd06093">
    <property type="entry name" value="PX_domain"/>
    <property type="match status" value="1"/>
</dbReference>
<reference evidence="13 14" key="1">
    <citation type="submission" date="2019-10" db="EMBL/GenBank/DDBJ databases">
        <authorList>
            <person name="Palmer J.M."/>
        </authorList>
    </citation>
    <scope>NUCLEOTIDE SEQUENCE [LARGE SCALE GENOMIC DNA]</scope>
    <source>
        <strain evidence="13 14">TWF730</strain>
    </source>
</reference>
<dbReference type="Proteomes" id="UP001373714">
    <property type="component" value="Unassembled WGS sequence"/>
</dbReference>
<evidence type="ECO:0000256" key="1">
    <source>
        <dbReference type="ARBA" id="ARBA00000798"/>
    </source>
</evidence>
<dbReference type="CDD" id="cd09141">
    <property type="entry name" value="PLDc_vPLD1_2_yPLD_like_2"/>
    <property type="match status" value="1"/>
</dbReference>
<evidence type="ECO:0000256" key="10">
    <source>
        <dbReference type="ARBA" id="ARBA00079280"/>
    </source>
</evidence>
<feature type="compositionally biased region" description="Basic and acidic residues" evidence="11">
    <location>
        <begin position="1758"/>
        <end position="1776"/>
    </location>
</feature>
<gene>
    <name evidence="13" type="primary">SPO14</name>
    <name evidence="13" type="ORF">TWF730_002894</name>
</gene>
<dbReference type="FunFam" id="3.30.870.10:FF:000011">
    <property type="entry name" value="Phospholipase"/>
    <property type="match status" value="1"/>
</dbReference>
<organism evidence="13 14">
    <name type="scientific">Orbilia blumenaviensis</name>
    <dbReference type="NCBI Taxonomy" id="1796055"/>
    <lineage>
        <taxon>Eukaryota</taxon>
        <taxon>Fungi</taxon>
        <taxon>Dikarya</taxon>
        <taxon>Ascomycota</taxon>
        <taxon>Pezizomycotina</taxon>
        <taxon>Orbiliomycetes</taxon>
        <taxon>Orbiliales</taxon>
        <taxon>Orbiliaceae</taxon>
        <taxon>Orbilia</taxon>
    </lineage>
</organism>